<gene>
    <name evidence="2" type="ORF">BAUCODRAFT_22604</name>
</gene>
<evidence type="ECO:0000256" key="1">
    <source>
        <dbReference type="SAM" id="MobiDB-lite"/>
    </source>
</evidence>
<dbReference type="GeneID" id="19109908"/>
<dbReference type="AlphaFoldDB" id="M2NJP5"/>
<accession>M2NJP5</accession>
<evidence type="ECO:0000313" key="2">
    <source>
        <dbReference type="EMBL" id="EMC99365.1"/>
    </source>
</evidence>
<feature type="region of interest" description="Disordered" evidence="1">
    <location>
        <begin position="38"/>
        <end position="58"/>
    </location>
</feature>
<keyword evidence="3" id="KW-1185">Reference proteome</keyword>
<sequence>MADTLTSIVTTNKLSRNAERPQHFQYNDRASHAYKAKATKPTVTPPKRAVPNDESERPTKIRWLTSEPPPCRYNHAWQVLVEAELHCAKEKLTRYARLFRQTPVVTQPSMRDMQYQTQDQEPTAFQMPLEFTNTGRIHSREEGSRSSDQESHVQSDGEWSWLSNAWLLGEYVGSEAFKDAIADALVRKPSRRSM</sequence>
<reference evidence="2 3" key="1">
    <citation type="journal article" date="2012" name="PLoS Pathog.">
        <title>Diverse lifestyles and strategies of plant pathogenesis encoded in the genomes of eighteen Dothideomycetes fungi.</title>
        <authorList>
            <person name="Ohm R.A."/>
            <person name="Feau N."/>
            <person name="Henrissat B."/>
            <person name="Schoch C.L."/>
            <person name="Horwitz B.A."/>
            <person name="Barry K.W."/>
            <person name="Condon B.J."/>
            <person name="Copeland A.C."/>
            <person name="Dhillon B."/>
            <person name="Glaser F."/>
            <person name="Hesse C.N."/>
            <person name="Kosti I."/>
            <person name="LaButti K."/>
            <person name="Lindquist E.A."/>
            <person name="Lucas S."/>
            <person name="Salamov A.A."/>
            <person name="Bradshaw R.E."/>
            <person name="Ciuffetti L."/>
            <person name="Hamelin R.C."/>
            <person name="Kema G.H.J."/>
            <person name="Lawrence C."/>
            <person name="Scott J.A."/>
            <person name="Spatafora J.W."/>
            <person name="Turgeon B.G."/>
            <person name="de Wit P.J.G.M."/>
            <person name="Zhong S."/>
            <person name="Goodwin S.B."/>
            <person name="Grigoriev I.V."/>
        </authorList>
    </citation>
    <scope>NUCLEOTIDE SEQUENCE [LARGE SCALE GENOMIC DNA]</scope>
    <source>
        <strain evidence="2 3">UAMH 10762</strain>
    </source>
</reference>
<dbReference type="KEGG" id="bcom:BAUCODRAFT_22604"/>
<dbReference type="EMBL" id="KB445552">
    <property type="protein sequence ID" value="EMC99365.1"/>
    <property type="molecule type" value="Genomic_DNA"/>
</dbReference>
<proteinExistence type="predicted"/>
<protein>
    <submittedName>
        <fullName evidence="2">Uncharacterized protein</fullName>
    </submittedName>
</protein>
<name>M2NJP5_BAUPA</name>
<dbReference type="HOGENOM" id="CLU_1402191_0_0_1"/>
<dbReference type="Proteomes" id="UP000011761">
    <property type="component" value="Unassembled WGS sequence"/>
</dbReference>
<organism evidence="2 3">
    <name type="scientific">Baudoinia panamericana (strain UAMH 10762)</name>
    <name type="common">Angels' share fungus</name>
    <name type="synonym">Baudoinia compniacensis (strain UAMH 10762)</name>
    <dbReference type="NCBI Taxonomy" id="717646"/>
    <lineage>
        <taxon>Eukaryota</taxon>
        <taxon>Fungi</taxon>
        <taxon>Dikarya</taxon>
        <taxon>Ascomycota</taxon>
        <taxon>Pezizomycotina</taxon>
        <taxon>Dothideomycetes</taxon>
        <taxon>Dothideomycetidae</taxon>
        <taxon>Mycosphaerellales</taxon>
        <taxon>Teratosphaeriaceae</taxon>
        <taxon>Baudoinia</taxon>
    </lineage>
</organism>
<evidence type="ECO:0000313" key="3">
    <source>
        <dbReference type="Proteomes" id="UP000011761"/>
    </source>
</evidence>
<dbReference type="RefSeq" id="XP_007673460.1">
    <property type="nucleotide sequence ID" value="XM_007675270.1"/>
</dbReference>